<keyword evidence="5" id="KW-1185">Reference proteome</keyword>
<dbReference type="Gene3D" id="2.140.10.30">
    <property type="entry name" value="Dipeptidylpeptidase IV, N-terminal domain"/>
    <property type="match status" value="1"/>
</dbReference>
<dbReference type="PANTHER" id="PTHR11731:SF193">
    <property type="entry name" value="DIPEPTIDYL PEPTIDASE 9"/>
    <property type="match status" value="1"/>
</dbReference>
<evidence type="ECO:0000313" key="4">
    <source>
        <dbReference type="EMBL" id="GAA4404649.1"/>
    </source>
</evidence>
<evidence type="ECO:0000256" key="1">
    <source>
        <dbReference type="SAM" id="SignalP"/>
    </source>
</evidence>
<evidence type="ECO:0000259" key="3">
    <source>
        <dbReference type="Pfam" id="PF00930"/>
    </source>
</evidence>
<dbReference type="InterPro" id="IPR001375">
    <property type="entry name" value="Peptidase_S9_cat"/>
</dbReference>
<dbReference type="SUPFAM" id="SSF53474">
    <property type="entry name" value="alpha/beta-Hydrolases"/>
    <property type="match status" value="1"/>
</dbReference>
<dbReference type="PANTHER" id="PTHR11731">
    <property type="entry name" value="PROTEASE FAMILY S9B,C DIPEPTIDYL-PEPTIDASE IV-RELATED"/>
    <property type="match status" value="1"/>
</dbReference>
<dbReference type="Gene3D" id="3.40.50.1820">
    <property type="entry name" value="alpha/beta hydrolase"/>
    <property type="match status" value="1"/>
</dbReference>
<gene>
    <name evidence="4" type="ORF">GCM10023187_22280</name>
</gene>
<dbReference type="EMBL" id="BAABHB010000003">
    <property type="protein sequence ID" value="GAA4404649.1"/>
    <property type="molecule type" value="Genomic_DNA"/>
</dbReference>
<protein>
    <submittedName>
        <fullName evidence="4">S9 family peptidase</fullName>
    </submittedName>
</protein>
<accession>A0ABP8KDN8</accession>
<dbReference type="InterPro" id="IPR029058">
    <property type="entry name" value="AB_hydrolase_fold"/>
</dbReference>
<evidence type="ECO:0000259" key="2">
    <source>
        <dbReference type="Pfam" id="PF00326"/>
    </source>
</evidence>
<dbReference type="InterPro" id="IPR050278">
    <property type="entry name" value="Serine_Prot_S9B/DPPIV"/>
</dbReference>
<evidence type="ECO:0000313" key="5">
    <source>
        <dbReference type="Proteomes" id="UP001500936"/>
    </source>
</evidence>
<feature type="chain" id="PRO_5045393422" evidence="1">
    <location>
        <begin position="20"/>
        <end position="721"/>
    </location>
</feature>
<comment type="caution">
    <text evidence="4">The sequence shown here is derived from an EMBL/GenBank/DDBJ whole genome shotgun (WGS) entry which is preliminary data.</text>
</comment>
<dbReference type="InterPro" id="IPR002469">
    <property type="entry name" value="Peptidase_S9B_N"/>
</dbReference>
<dbReference type="Pfam" id="PF00930">
    <property type="entry name" value="DPPIV_N"/>
    <property type="match status" value="1"/>
</dbReference>
<proteinExistence type="predicted"/>
<name>A0ABP8KDN8_9BACT</name>
<feature type="signal peptide" evidence="1">
    <location>
        <begin position="1"/>
        <end position="19"/>
    </location>
</feature>
<dbReference type="SUPFAM" id="SSF82171">
    <property type="entry name" value="DPP6 N-terminal domain-like"/>
    <property type="match status" value="1"/>
</dbReference>
<sequence length="721" mass="81388">MFRLVSLVLLFGFPLVAAAQVQWLADGNAYFSSSGGTIIRTTLPGNQTAVVVSRQQLTNPVTNQPIPIAGYAFTSDSSKLLLFTNTARVWRANTRGDYWVLDRTRNQLRQIGKGRPAQSLMFAKLSPDGQKVAYVSEHNLFVEDLNGGNVVQLTKDGTRKLINGTFDWAYEEEFYLRDGFRWSPDSKQIAYWQIDASNIRDYLMLNTIDSTYSFTIPVEYPKVGETPSSARIGVIDATGGPTTWLKLPGDPRQHYLIRMEWTPDAPELIVQQMNRKQNQTTLFIAKAADGSVRPIYSESSQAWIDPQQHANKPSPELGWWWTEGGRSFLWLSEKDGWRHLYRISRDGKKETLLTPGAYDVARYLTLDEKTNYAYLIASPDNATQRYLYRIKADGKGVLQRLSPADQPGTHTYTISPNGQWASHTFSSHRVAPVQEWVHLPDHKVISSNTPANRAPARKRNIEFFTVTTDDGITLDGWMVKPIGFDSTKKYPVLFHVYGEPASVTTNDTYQTGLAGDFDRNTLDSNYCYVALDNRGTPTLKGAAWRKAIYRQIGRINIRDQAMGTKKLLQQRPYLDPSRVAVWGWSGGGATTLHLLFQYPDIYQTGIAVAAVTNQLLYDNIYQERYMGIPQENREDFVAGSPITHAKNLRGNLLYVHGTGDDNVHYANAEQLINELVRFNKPFQLMAYPNRSHGISEGPGTRRHLNTLMTKFLVEHCPPGAR</sequence>
<feature type="domain" description="Peptidase S9 prolyl oligopeptidase catalytic" evidence="2">
    <location>
        <begin position="522"/>
        <end position="715"/>
    </location>
</feature>
<organism evidence="4 5">
    <name type="scientific">Nibrella viscosa</name>
    <dbReference type="NCBI Taxonomy" id="1084524"/>
    <lineage>
        <taxon>Bacteria</taxon>
        <taxon>Pseudomonadati</taxon>
        <taxon>Bacteroidota</taxon>
        <taxon>Cytophagia</taxon>
        <taxon>Cytophagales</taxon>
        <taxon>Spirosomataceae</taxon>
        <taxon>Nibrella</taxon>
    </lineage>
</organism>
<dbReference type="Pfam" id="PF00326">
    <property type="entry name" value="Peptidase_S9"/>
    <property type="match status" value="1"/>
</dbReference>
<feature type="domain" description="Dipeptidylpeptidase IV N-terminal" evidence="3">
    <location>
        <begin position="75"/>
        <end position="430"/>
    </location>
</feature>
<dbReference type="Proteomes" id="UP001500936">
    <property type="component" value="Unassembled WGS sequence"/>
</dbReference>
<reference evidence="5" key="1">
    <citation type="journal article" date="2019" name="Int. J. Syst. Evol. Microbiol.">
        <title>The Global Catalogue of Microorganisms (GCM) 10K type strain sequencing project: providing services to taxonomists for standard genome sequencing and annotation.</title>
        <authorList>
            <consortium name="The Broad Institute Genomics Platform"/>
            <consortium name="The Broad Institute Genome Sequencing Center for Infectious Disease"/>
            <person name="Wu L."/>
            <person name="Ma J."/>
        </authorList>
    </citation>
    <scope>NUCLEOTIDE SEQUENCE [LARGE SCALE GENOMIC DNA]</scope>
    <source>
        <strain evidence="5">JCM 17925</strain>
    </source>
</reference>
<dbReference type="RefSeq" id="WP_345266991.1">
    <property type="nucleotide sequence ID" value="NZ_BAABHB010000003.1"/>
</dbReference>
<keyword evidence="1" id="KW-0732">Signal</keyword>